<evidence type="ECO:0000256" key="5">
    <source>
        <dbReference type="ARBA" id="ARBA00022984"/>
    </source>
</evidence>
<comment type="similarity">
    <text evidence="9 10">Belongs to the MurJ/MviN family.</text>
</comment>
<dbReference type="GO" id="GO:0015648">
    <property type="term" value="F:lipid-linked peptidoglycan transporter activity"/>
    <property type="evidence" value="ECO:0007669"/>
    <property type="project" value="UniProtKB-UniRule"/>
</dbReference>
<comment type="caution">
    <text evidence="10">Lacks conserved residue(s) required for the propagation of feature annotation.</text>
</comment>
<keyword evidence="6 10" id="KW-1133">Transmembrane helix</keyword>
<dbReference type="CDD" id="cd13123">
    <property type="entry name" value="MATE_MurJ_like"/>
    <property type="match status" value="1"/>
</dbReference>
<dbReference type="PANTHER" id="PTHR47019">
    <property type="entry name" value="LIPID II FLIPPASE MURJ"/>
    <property type="match status" value="1"/>
</dbReference>
<feature type="transmembrane region" description="Helical" evidence="10">
    <location>
        <begin position="390"/>
        <end position="409"/>
    </location>
</feature>
<feature type="transmembrane region" description="Helical" evidence="10">
    <location>
        <begin position="195"/>
        <end position="213"/>
    </location>
</feature>
<dbReference type="EMBL" id="AZHW01000166">
    <property type="protein sequence ID" value="ETX02218.1"/>
    <property type="molecule type" value="Genomic_DNA"/>
</dbReference>
<evidence type="ECO:0000256" key="3">
    <source>
        <dbReference type="ARBA" id="ARBA00022692"/>
    </source>
</evidence>
<accession>W4LWE9</accession>
<organism evidence="11 12">
    <name type="scientific">Entotheonella factor</name>
    <dbReference type="NCBI Taxonomy" id="1429438"/>
    <lineage>
        <taxon>Bacteria</taxon>
        <taxon>Pseudomonadati</taxon>
        <taxon>Nitrospinota/Tectimicrobiota group</taxon>
        <taxon>Candidatus Tectimicrobiota</taxon>
        <taxon>Candidatus Entotheonellia</taxon>
        <taxon>Candidatus Entotheonellales</taxon>
        <taxon>Candidatus Entotheonellaceae</taxon>
        <taxon>Candidatus Entotheonella</taxon>
    </lineage>
</organism>
<dbReference type="Proteomes" id="UP000019141">
    <property type="component" value="Unassembled WGS sequence"/>
</dbReference>
<dbReference type="AlphaFoldDB" id="W4LWE9"/>
<feature type="transmembrane region" description="Helical" evidence="10">
    <location>
        <begin position="415"/>
        <end position="433"/>
    </location>
</feature>
<comment type="caution">
    <text evidence="11">The sequence shown here is derived from an EMBL/GenBank/DDBJ whole genome shotgun (WGS) entry which is preliminary data.</text>
</comment>
<feature type="transmembrane region" description="Helical" evidence="10">
    <location>
        <begin position="313"/>
        <end position="332"/>
    </location>
</feature>
<evidence type="ECO:0000313" key="12">
    <source>
        <dbReference type="Proteomes" id="UP000019141"/>
    </source>
</evidence>
<keyword evidence="5 10" id="KW-0573">Peptidoglycan synthesis</keyword>
<evidence type="ECO:0000256" key="10">
    <source>
        <dbReference type="HAMAP-Rule" id="MF_02078"/>
    </source>
</evidence>
<dbReference type="PRINTS" id="PR01806">
    <property type="entry name" value="VIRFACTRMVIN"/>
</dbReference>
<dbReference type="GO" id="GO:0005886">
    <property type="term" value="C:plasma membrane"/>
    <property type="evidence" value="ECO:0007669"/>
    <property type="project" value="UniProtKB-SubCell"/>
</dbReference>
<dbReference type="NCBIfam" id="TIGR01695">
    <property type="entry name" value="murJ_mviN"/>
    <property type="match status" value="1"/>
</dbReference>
<dbReference type="InterPro" id="IPR004268">
    <property type="entry name" value="MurJ"/>
</dbReference>
<feature type="transmembrane region" description="Helical" evidence="10">
    <location>
        <begin position="131"/>
        <end position="151"/>
    </location>
</feature>
<protein>
    <recommendedName>
        <fullName evidence="10">Probable lipid II flippase MurJ</fullName>
    </recommendedName>
</protein>
<dbReference type="PANTHER" id="PTHR47019:SF1">
    <property type="entry name" value="LIPID II FLIPPASE MURJ"/>
    <property type="match status" value="1"/>
</dbReference>
<evidence type="ECO:0000256" key="1">
    <source>
        <dbReference type="ARBA" id="ARBA00004651"/>
    </source>
</evidence>
<reference evidence="11 12" key="1">
    <citation type="journal article" date="2014" name="Nature">
        <title>An environmental bacterial taxon with a large and distinct metabolic repertoire.</title>
        <authorList>
            <person name="Wilson M.C."/>
            <person name="Mori T."/>
            <person name="Ruckert C."/>
            <person name="Uria A.R."/>
            <person name="Helf M.J."/>
            <person name="Takada K."/>
            <person name="Gernert C."/>
            <person name="Steffens U.A."/>
            <person name="Heycke N."/>
            <person name="Schmitt S."/>
            <person name="Rinke C."/>
            <person name="Helfrich E.J."/>
            <person name="Brachmann A.O."/>
            <person name="Gurgui C."/>
            <person name="Wakimoto T."/>
            <person name="Kracht M."/>
            <person name="Crusemann M."/>
            <person name="Hentschel U."/>
            <person name="Abe I."/>
            <person name="Matsunaga S."/>
            <person name="Kalinowski J."/>
            <person name="Takeyama H."/>
            <person name="Piel J."/>
        </authorList>
    </citation>
    <scope>NUCLEOTIDE SEQUENCE [LARGE SCALE GENOMIC DNA]</scope>
    <source>
        <strain evidence="12">TSY1</strain>
    </source>
</reference>
<feature type="transmembrane region" description="Helical" evidence="10">
    <location>
        <begin position="96"/>
        <end position="119"/>
    </location>
</feature>
<keyword evidence="10" id="KW-0813">Transport</keyword>
<dbReference type="GO" id="GO:0071555">
    <property type="term" value="P:cell wall organization"/>
    <property type="evidence" value="ECO:0007669"/>
    <property type="project" value="UniProtKB-KW"/>
</dbReference>
<keyword evidence="3 10" id="KW-0812">Transmembrane</keyword>
<dbReference type="HAMAP" id="MF_02078">
    <property type="entry name" value="MurJ_MviN"/>
    <property type="match status" value="1"/>
</dbReference>
<proteinExistence type="inferred from homology"/>
<feature type="transmembrane region" description="Helical" evidence="10">
    <location>
        <begin position="172"/>
        <end position="189"/>
    </location>
</feature>
<dbReference type="GO" id="GO:0034204">
    <property type="term" value="P:lipid translocation"/>
    <property type="evidence" value="ECO:0007669"/>
    <property type="project" value="TreeGrafter"/>
</dbReference>
<evidence type="ECO:0000256" key="4">
    <source>
        <dbReference type="ARBA" id="ARBA00022960"/>
    </source>
</evidence>
<evidence type="ECO:0000313" key="11">
    <source>
        <dbReference type="EMBL" id="ETX02218.1"/>
    </source>
</evidence>
<name>W4LWE9_ENTF1</name>
<dbReference type="PATRIC" id="fig|1429438.4.peg.1017"/>
<dbReference type="GO" id="GO:0008360">
    <property type="term" value="P:regulation of cell shape"/>
    <property type="evidence" value="ECO:0007669"/>
    <property type="project" value="UniProtKB-KW"/>
</dbReference>
<dbReference type="Pfam" id="PF03023">
    <property type="entry name" value="MurJ"/>
    <property type="match status" value="1"/>
</dbReference>
<dbReference type="HOGENOM" id="CLU_006797_4_1_7"/>
<dbReference type="InterPro" id="IPR051050">
    <property type="entry name" value="Lipid_II_flippase_MurJ/MviN"/>
</dbReference>
<comment type="function">
    <text evidence="8 10">Involved in peptidoglycan biosynthesis. Transports lipid-linked peptidoglycan precursors from the inner to the outer leaflet of the cytoplasmic membrane.</text>
</comment>
<feature type="transmembrane region" description="Helical" evidence="10">
    <location>
        <begin position="52"/>
        <end position="76"/>
    </location>
</feature>
<feature type="transmembrane region" description="Helical" evidence="10">
    <location>
        <begin position="265"/>
        <end position="292"/>
    </location>
</feature>
<evidence type="ECO:0000256" key="7">
    <source>
        <dbReference type="ARBA" id="ARBA00023136"/>
    </source>
</evidence>
<dbReference type="UniPathway" id="UPA00219"/>
<evidence type="ECO:0000256" key="2">
    <source>
        <dbReference type="ARBA" id="ARBA00022475"/>
    </source>
</evidence>
<evidence type="ECO:0000256" key="8">
    <source>
        <dbReference type="ARBA" id="ARBA00060041"/>
    </source>
</evidence>
<sequence length="452" mass="49031">MLSQLTGRLRFPSLMRRGLPIVMATLISRPLGYIRAAIQAWLFGATAAMDAFVLAFSVPSFLQVILLSGPLSGVLVPTFSAVRDDRKALSQLFSSLFTACLLASILLGLAAGLAAPTLIHLVGPGLAPDVRALAVFLFRLMLPMLALQALLSVCKGALNTLNSYGPPEYAQVAFNLIFIGAALLLTPYLGITSLALGASLGALAQVVLQFPYLRRHGVHYRPILHFKAHIKSILTLLQWAFLSTMVVTFGGQIDRALASLLFPGAISALFYAFLLFMLPASLVVIPLSTVLLTDLSAIYQNGDITHVQRRVASALRIMMLLTVPVAVIGAFLSEPLTRLVYEYGRFQTADTIRTAQALQVFLLGLPFYGGMHMLSRCFYAIHDTKTPATVGVVALIVNIASDVILMQIFSHQGIAMGRLAFWLVSSCTLYAIFQRRCRRFLTNNASNSSLTP</sequence>
<evidence type="ECO:0000256" key="9">
    <source>
        <dbReference type="ARBA" id="ARBA00061532"/>
    </source>
</evidence>
<keyword evidence="10" id="KW-0961">Cell wall biogenesis/degradation</keyword>
<comment type="subcellular location">
    <subcellularLocation>
        <location evidence="1 10">Cell membrane</location>
        <topology evidence="1 10">Multi-pass membrane protein</topology>
    </subcellularLocation>
</comment>
<dbReference type="GO" id="GO:0009252">
    <property type="term" value="P:peptidoglycan biosynthetic process"/>
    <property type="evidence" value="ECO:0007669"/>
    <property type="project" value="UniProtKB-UniRule"/>
</dbReference>
<keyword evidence="12" id="KW-1185">Reference proteome</keyword>
<comment type="pathway">
    <text evidence="10">Cell wall biogenesis; peptidoglycan biosynthesis.</text>
</comment>
<keyword evidence="4 10" id="KW-0133">Cell shape</keyword>
<gene>
    <name evidence="10" type="primary">murJ</name>
    <name evidence="11" type="ORF">ETSY1_04340</name>
</gene>
<keyword evidence="2 10" id="KW-1003">Cell membrane</keyword>
<evidence type="ECO:0000256" key="6">
    <source>
        <dbReference type="ARBA" id="ARBA00022989"/>
    </source>
</evidence>
<feature type="transmembrane region" description="Helical" evidence="10">
    <location>
        <begin position="233"/>
        <end position="253"/>
    </location>
</feature>
<feature type="transmembrane region" description="Helical" evidence="10">
    <location>
        <begin position="352"/>
        <end position="369"/>
    </location>
</feature>
<keyword evidence="7 10" id="KW-0472">Membrane</keyword>